<dbReference type="EnsemblPlants" id="OGLUM07G04450.1">
    <property type="protein sequence ID" value="OGLUM07G04450.1"/>
    <property type="gene ID" value="OGLUM07G04450"/>
</dbReference>
<evidence type="ECO:0000313" key="2">
    <source>
        <dbReference type="Proteomes" id="UP000026961"/>
    </source>
</evidence>
<accession>A0A0E0AGG1</accession>
<reference evidence="1" key="2">
    <citation type="submission" date="2018-05" db="EMBL/GenBank/DDBJ databases">
        <title>OgluRS3 (Oryza glumaepatula Reference Sequence Version 3).</title>
        <authorList>
            <person name="Zhang J."/>
            <person name="Kudrna D."/>
            <person name="Lee S."/>
            <person name="Talag J."/>
            <person name="Welchert J."/>
            <person name="Wing R.A."/>
        </authorList>
    </citation>
    <scope>NUCLEOTIDE SEQUENCE [LARGE SCALE GENOMIC DNA]</scope>
</reference>
<dbReference type="Proteomes" id="UP000026961">
    <property type="component" value="Chromosome 7"/>
</dbReference>
<keyword evidence="2" id="KW-1185">Reference proteome</keyword>
<dbReference type="AlphaFoldDB" id="A0A0E0AGG1"/>
<evidence type="ECO:0000313" key="1">
    <source>
        <dbReference type="EnsemblPlants" id="OGLUM07G04450.1"/>
    </source>
</evidence>
<sequence>MVPWRLPVGSLKPRPHLRLLLGLQREEAVARSSSRREPLARIFSSASNARRWPGRCRRG</sequence>
<name>A0A0E0AGG1_9ORYZ</name>
<proteinExistence type="predicted"/>
<dbReference type="Gramene" id="OGLUM07G04450.1">
    <property type="protein sequence ID" value="OGLUM07G04450.1"/>
    <property type="gene ID" value="OGLUM07G04450"/>
</dbReference>
<protein>
    <submittedName>
        <fullName evidence="1">Uncharacterized protein</fullName>
    </submittedName>
</protein>
<dbReference type="HOGENOM" id="CLU_2964660_0_0_1"/>
<organism evidence="1">
    <name type="scientific">Oryza glumipatula</name>
    <dbReference type="NCBI Taxonomy" id="40148"/>
    <lineage>
        <taxon>Eukaryota</taxon>
        <taxon>Viridiplantae</taxon>
        <taxon>Streptophyta</taxon>
        <taxon>Embryophyta</taxon>
        <taxon>Tracheophyta</taxon>
        <taxon>Spermatophyta</taxon>
        <taxon>Magnoliopsida</taxon>
        <taxon>Liliopsida</taxon>
        <taxon>Poales</taxon>
        <taxon>Poaceae</taxon>
        <taxon>BOP clade</taxon>
        <taxon>Oryzoideae</taxon>
        <taxon>Oryzeae</taxon>
        <taxon>Oryzinae</taxon>
        <taxon>Oryza</taxon>
    </lineage>
</organism>
<reference evidence="1" key="1">
    <citation type="submission" date="2015-04" db="UniProtKB">
        <authorList>
            <consortium name="EnsemblPlants"/>
        </authorList>
    </citation>
    <scope>IDENTIFICATION</scope>
</reference>